<keyword evidence="2" id="KW-1185">Reference proteome</keyword>
<proteinExistence type="predicted"/>
<dbReference type="Pfam" id="PF14356">
    <property type="entry name" value="DUF4403"/>
    <property type="match status" value="1"/>
</dbReference>
<gene>
    <name evidence="1" type="ORF">F0Q34_20325</name>
</gene>
<reference evidence="1 2" key="1">
    <citation type="journal article" date="2015" name="Int. J. Syst. Evol. Microbiol.">
        <title>Roseomonas oryzae sp. nov., isolated from paddy rhizosphere soil.</title>
        <authorList>
            <person name="Ramaprasad E.V."/>
            <person name="Sasikala Ch."/>
            <person name="Ramana Ch.V."/>
        </authorList>
    </citation>
    <scope>NUCLEOTIDE SEQUENCE [LARGE SCALE GENOMIC DNA]</scope>
    <source>
        <strain evidence="1 2">KCTC 42542</strain>
    </source>
</reference>
<dbReference type="InterPro" id="IPR025515">
    <property type="entry name" value="DUF4403"/>
</dbReference>
<comment type="caution">
    <text evidence="1">The sequence shown here is derived from an EMBL/GenBank/DDBJ whole genome shotgun (WGS) entry which is preliminary data.</text>
</comment>
<dbReference type="EMBL" id="VUKA01000030">
    <property type="protein sequence ID" value="KAA2211388.1"/>
    <property type="molecule type" value="Genomic_DNA"/>
</dbReference>
<evidence type="ECO:0000313" key="2">
    <source>
        <dbReference type="Proteomes" id="UP000322110"/>
    </source>
</evidence>
<dbReference type="Proteomes" id="UP000322110">
    <property type="component" value="Unassembled WGS sequence"/>
</dbReference>
<dbReference type="AlphaFoldDB" id="A0A5B2TC24"/>
<evidence type="ECO:0000313" key="1">
    <source>
        <dbReference type="EMBL" id="KAA2211388.1"/>
    </source>
</evidence>
<name>A0A5B2TC24_9PROT</name>
<dbReference type="OrthoDB" id="1299766at2"/>
<protein>
    <submittedName>
        <fullName evidence="1">DUF4403 family protein</fullName>
    </submittedName>
</protein>
<accession>A0A5B2TC24</accession>
<organism evidence="1 2">
    <name type="scientific">Teichococcus oryzae</name>
    <dbReference type="NCBI Taxonomy" id="1608942"/>
    <lineage>
        <taxon>Bacteria</taxon>
        <taxon>Pseudomonadati</taxon>
        <taxon>Pseudomonadota</taxon>
        <taxon>Alphaproteobacteria</taxon>
        <taxon>Acetobacterales</taxon>
        <taxon>Roseomonadaceae</taxon>
        <taxon>Roseomonas</taxon>
    </lineage>
</organism>
<sequence>MRRWMGRSRRRWFTLLVLPALVVAGVAGAYVWLQNRDLLLTGDPPRRSTTLELPAQESLAALRFSLPFELLRRAAEQALPAEIRQAGEGGGTRYELTARRTGGFVLSEVDGRLRATVPLAVNGTAGLSGGLARMLSLGEKNIDAAAEVSADLRLSLDEGWCPAVEVAVSYRWTRSPRIELLGGVWLNVEDQVRGPISEALATLPAQLRTIIPCGKVREAALELWQPQSIKVQLPAAPPLHIGIEPQAVGLSEMAVEQDAIRIVLALRARTTVSSEPPKKAQPGFLPPLRQLPDRADRGGRLRLSVPVRAGYDMIRDWLMAEFGNKDLPFETRIGTVTLRLRDLFIYPSNPAIALAVTFSADLPGLLPDTTGRVVISARPALDQGGTRIRLEDLRFTRDLDSALWSLATLVLEPQIRAALSDLAVYDLRDVMQNGLAELGRRLSDPEFTGGLRVTLTEPRLQLRQVVPEADALTVLGTAEAGISAEVTALPIP</sequence>